<keyword evidence="2" id="KW-0813">Transport</keyword>
<dbReference type="EMBL" id="BARU01043787">
    <property type="protein sequence ID" value="GAH85098.1"/>
    <property type="molecule type" value="Genomic_DNA"/>
</dbReference>
<keyword evidence="6 7" id="KW-0472">Membrane</keyword>
<feature type="domain" description="ABC transmembrane type-1" evidence="8">
    <location>
        <begin position="1"/>
        <end position="123"/>
    </location>
</feature>
<dbReference type="SUPFAM" id="SSF161098">
    <property type="entry name" value="MetI-like"/>
    <property type="match status" value="1"/>
</dbReference>
<dbReference type="Gene3D" id="1.10.3720.10">
    <property type="entry name" value="MetI-like"/>
    <property type="match status" value="1"/>
</dbReference>
<dbReference type="PANTHER" id="PTHR43386:SF1">
    <property type="entry name" value="D,D-DIPEPTIDE TRANSPORT SYSTEM PERMEASE PROTEIN DDPC-RELATED"/>
    <property type="match status" value="1"/>
</dbReference>
<evidence type="ECO:0000256" key="7">
    <source>
        <dbReference type="SAM" id="Phobius"/>
    </source>
</evidence>
<evidence type="ECO:0000259" key="8">
    <source>
        <dbReference type="PROSITE" id="PS50928"/>
    </source>
</evidence>
<evidence type="ECO:0000256" key="5">
    <source>
        <dbReference type="ARBA" id="ARBA00022989"/>
    </source>
</evidence>
<dbReference type="PROSITE" id="PS50928">
    <property type="entry name" value="ABC_TM1"/>
    <property type="match status" value="1"/>
</dbReference>
<dbReference type="PANTHER" id="PTHR43386">
    <property type="entry name" value="OLIGOPEPTIDE TRANSPORT SYSTEM PERMEASE PROTEIN APPC"/>
    <property type="match status" value="1"/>
</dbReference>
<dbReference type="Pfam" id="PF00528">
    <property type="entry name" value="BPD_transp_1"/>
    <property type="match status" value="1"/>
</dbReference>
<comment type="subcellular location">
    <subcellularLocation>
        <location evidence="1">Cell membrane</location>
        <topology evidence="1">Multi-pass membrane protein</topology>
    </subcellularLocation>
</comment>
<evidence type="ECO:0000256" key="6">
    <source>
        <dbReference type="ARBA" id="ARBA00023136"/>
    </source>
</evidence>
<evidence type="ECO:0000256" key="4">
    <source>
        <dbReference type="ARBA" id="ARBA00022692"/>
    </source>
</evidence>
<keyword evidence="4 7" id="KW-0812">Transmembrane</keyword>
<dbReference type="AlphaFoldDB" id="X1KSY7"/>
<accession>X1KSY7</accession>
<dbReference type="InterPro" id="IPR035906">
    <property type="entry name" value="MetI-like_sf"/>
</dbReference>
<evidence type="ECO:0000256" key="1">
    <source>
        <dbReference type="ARBA" id="ARBA00004651"/>
    </source>
</evidence>
<sequence>MVVIGLTSWPGIARFVRAEFLALRNQDFVVAAEALGLSKCKIMFEHMVPNALAPILVSATIGVASAILTESGLSFLGFGVPPPDASWGNILADGKEFIFDAPWLFIVSGTAILLTVLAFNLFGEGLRDALNPKLREQ</sequence>
<dbReference type="GO" id="GO:0005886">
    <property type="term" value="C:plasma membrane"/>
    <property type="evidence" value="ECO:0007669"/>
    <property type="project" value="UniProtKB-SubCell"/>
</dbReference>
<evidence type="ECO:0000313" key="9">
    <source>
        <dbReference type="EMBL" id="GAH85098.1"/>
    </source>
</evidence>
<organism evidence="9">
    <name type="scientific">marine sediment metagenome</name>
    <dbReference type="NCBI Taxonomy" id="412755"/>
    <lineage>
        <taxon>unclassified sequences</taxon>
        <taxon>metagenomes</taxon>
        <taxon>ecological metagenomes</taxon>
    </lineage>
</organism>
<feature type="transmembrane region" description="Helical" evidence="7">
    <location>
        <begin position="47"/>
        <end position="68"/>
    </location>
</feature>
<comment type="caution">
    <text evidence="9">The sequence shown here is derived from an EMBL/GenBank/DDBJ whole genome shotgun (WGS) entry which is preliminary data.</text>
</comment>
<protein>
    <recommendedName>
        <fullName evidence="8">ABC transmembrane type-1 domain-containing protein</fullName>
    </recommendedName>
</protein>
<keyword evidence="5 7" id="KW-1133">Transmembrane helix</keyword>
<dbReference type="CDD" id="cd06261">
    <property type="entry name" value="TM_PBP2"/>
    <property type="match status" value="1"/>
</dbReference>
<keyword evidence="3" id="KW-1003">Cell membrane</keyword>
<dbReference type="InterPro" id="IPR050366">
    <property type="entry name" value="BP-dependent_transpt_permease"/>
</dbReference>
<feature type="transmembrane region" description="Helical" evidence="7">
    <location>
        <begin position="103"/>
        <end position="123"/>
    </location>
</feature>
<reference evidence="9" key="1">
    <citation type="journal article" date="2014" name="Front. Microbiol.">
        <title>High frequency of phylogenetically diverse reductive dehalogenase-homologous genes in deep subseafloor sedimentary metagenomes.</title>
        <authorList>
            <person name="Kawai M."/>
            <person name="Futagami T."/>
            <person name="Toyoda A."/>
            <person name="Takaki Y."/>
            <person name="Nishi S."/>
            <person name="Hori S."/>
            <person name="Arai W."/>
            <person name="Tsubouchi T."/>
            <person name="Morono Y."/>
            <person name="Uchiyama I."/>
            <person name="Ito T."/>
            <person name="Fujiyama A."/>
            <person name="Inagaki F."/>
            <person name="Takami H."/>
        </authorList>
    </citation>
    <scope>NUCLEOTIDE SEQUENCE</scope>
    <source>
        <strain evidence="9">Expedition CK06-06</strain>
    </source>
</reference>
<proteinExistence type="predicted"/>
<dbReference type="InterPro" id="IPR000515">
    <property type="entry name" value="MetI-like"/>
</dbReference>
<gene>
    <name evidence="9" type="ORF">S03H2_66976</name>
</gene>
<name>X1KSY7_9ZZZZ</name>
<dbReference type="GO" id="GO:0055085">
    <property type="term" value="P:transmembrane transport"/>
    <property type="evidence" value="ECO:0007669"/>
    <property type="project" value="InterPro"/>
</dbReference>
<evidence type="ECO:0000256" key="3">
    <source>
        <dbReference type="ARBA" id="ARBA00022475"/>
    </source>
</evidence>
<evidence type="ECO:0000256" key="2">
    <source>
        <dbReference type="ARBA" id="ARBA00022448"/>
    </source>
</evidence>